<evidence type="ECO:0000313" key="1">
    <source>
        <dbReference type="EMBL" id="ANP37952.1"/>
    </source>
</evidence>
<organism evidence="1 3">
    <name type="scientific">Phaeobacter gallaeciensis</name>
    <dbReference type="NCBI Taxonomy" id="60890"/>
    <lineage>
        <taxon>Bacteria</taxon>
        <taxon>Pseudomonadati</taxon>
        <taxon>Pseudomonadota</taxon>
        <taxon>Alphaproteobacteria</taxon>
        <taxon>Rhodobacterales</taxon>
        <taxon>Roseobacteraceae</taxon>
        <taxon>Phaeobacter</taxon>
    </lineage>
</organism>
<accession>A0A1B0ZUX0</accession>
<evidence type="ECO:0000313" key="3">
    <source>
        <dbReference type="Proteomes" id="UP000092565"/>
    </source>
</evidence>
<evidence type="ECO:0000313" key="4">
    <source>
        <dbReference type="Proteomes" id="UP001218364"/>
    </source>
</evidence>
<sequence length="44" mass="4548">MTVDWVVLAAAIVGLAVLISSAMQDGAMGLANAMLAYMSNWSFG</sequence>
<reference evidence="2 4" key="2">
    <citation type="submission" date="2023-02" db="EMBL/GenBank/DDBJ databases">
        <title>Population genomics of bacteria associated with diatom.</title>
        <authorList>
            <person name="Xie J."/>
            <person name="Wang H."/>
        </authorList>
    </citation>
    <scope>NUCLEOTIDE SEQUENCE [LARGE SCALE GENOMIC DNA]</scope>
    <source>
        <strain evidence="2 4">PT47_8</strain>
    </source>
</reference>
<name>A0A1B0ZUX0_9RHOB</name>
<evidence type="ECO:0000313" key="2">
    <source>
        <dbReference type="EMBL" id="MDE4165414.1"/>
    </source>
</evidence>
<dbReference type="RefSeq" id="WP_257784236.1">
    <property type="nucleotide sequence ID" value="NZ_CP015124.1"/>
</dbReference>
<protein>
    <submittedName>
        <fullName evidence="1">Uncharacterized protein</fullName>
    </submittedName>
</protein>
<proteinExistence type="predicted"/>
<dbReference type="Proteomes" id="UP000092565">
    <property type="component" value="Chromosome"/>
</dbReference>
<dbReference type="AlphaFoldDB" id="A0A1B0ZUX0"/>
<dbReference type="EMBL" id="CP015124">
    <property type="protein sequence ID" value="ANP37952.1"/>
    <property type="molecule type" value="Genomic_DNA"/>
</dbReference>
<reference evidence="1 3" key="1">
    <citation type="submission" date="2016-04" db="EMBL/GenBank/DDBJ databases">
        <authorList>
            <person name="Evans L.H."/>
            <person name="Alamgir A."/>
            <person name="Owens N."/>
            <person name="Weber N.D."/>
            <person name="Virtaneva K."/>
            <person name="Barbian K."/>
            <person name="Babar A."/>
            <person name="Rosenke K."/>
        </authorList>
    </citation>
    <scope>NUCLEOTIDE SEQUENCE [LARGE SCALE GENOMIC DNA]</scope>
    <source>
        <strain evidence="1 3">JL2886</strain>
    </source>
</reference>
<dbReference type="Proteomes" id="UP001218364">
    <property type="component" value="Unassembled WGS sequence"/>
</dbReference>
<gene>
    <name evidence="1" type="ORF">JL2886_03066</name>
    <name evidence="2" type="ORF">PXK24_06890</name>
</gene>
<keyword evidence="3" id="KW-1185">Reference proteome</keyword>
<dbReference type="EMBL" id="JARCJK010000002">
    <property type="protein sequence ID" value="MDE4165414.1"/>
    <property type="molecule type" value="Genomic_DNA"/>
</dbReference>